<evidence type="ECO:0000313" key="2">
    <source>
        <dbReference type="EMBL" id="CAB4756705.1"/>
    </source>
</evidence>
<dbReference type="EMBL" id="CAFBQH010000020">
    <property type="protein sequence ID" value="CAB5046912.1"/>
    <property type="molecule type" value="Genomic_DNA"/>
</dbReference>
<accession>A0A6J6UBK9</accession>
<reference evidence="2" key="1">
    <citation type="submission" date="2020-05" db="EMBL/GenBank/DDBJ databases">
        <authorList>
            <person name="Chiriac C."/>
            <person name="Salcher M."/>
            <person name="Ghai R."/>
            <person name="Kavagutti S V."/>
        </authorList>
    </citation>
    <scope>NUCLEOTIDE SEQUENCE</scope>
</reference>
<dbReference type="AlphaFoldDB" id="A0A6J6UBK9"/>
<evidence type="ECO:0000256" key="1">
    <source>
        <dbReference type="SAM" id="MobiDB-lite"/>
    </source>
</evidence>
<dbReference type="EMBL" id="CAEZZL010000016">
    <property type="protein sequence ID" value="CAB4756705.1"/>
    <property type="molecule type" value="Genomic_DNA"/>
</dbReference>
<sequence length="187" mass="21066">MSLYKAPSSSGHQVAWSRWDGSPGSSVDLRWENEGWTAEIGLLADKAVAVVRMSASWVVQQMLLFRDLPEPDLWLATDGHGQWGEMNGEHRTELDGCVDIDFAGTPFTNSIITHRLPLQVGHTADLQVITINVDTLGVVKTPQRYTRHDEHAWEYTSLLTGEQHAATVDEFGLVLDEHKMFRRDRDN</sequence>
<proteinExistence type="predicted"/>
<gene>
    <name evidence="2" type="ORF">UFOPK2870_00374</name>
    <name evidence="3" type="ORF">UFOPK4293_00461</name>
</gene>
<name>A0A6J6UBK9_9ZZZZ</name>
<dbReference type="SUPFAM" id="SSF159275">
    <property type="entry name" value="PA1994-like"/>
    <property type="match status" value="1"/>
</dbReference>
<dbReference type="InterPro" id="IPR009467">
    <property type="entry name" value="Glycolipid-bd_prot_put"/>
</dbReference>
<dbReference type="Pfam" id="PF06475">
    <property type="entry name" value="Glycolipid_bind"/>
    <property type="match status" value="1"/>
</dbReference>
<feature type="region of interest" description="Disordered" evidence="1">
    <location>
        <begin position="1"/>
        <end position="23"/>
    </location>
</feature>
<protein>
    <submittedName>
        <fullName evidence="2">Unannotated protein</fullName>
    </submittedName>
</protein>
<organism evidence="2">
    <name type="scientific">freshwater metagenome</name>
    <dbReference type="NCBI Taxonomy" id="449393"/>
    <lineage>
        <taxon>unclassified sequences</taxon>
        <taxon>metagenomes</taxon>
        <taxon>ecological metagenomes</taxon>
    </lineage>
</organism>
<evidence type="ECO:0000313" key="3">
    <source>
        <dbReference type="EMBL" id="CAB5046912.1"/>
    </source>
</evidence>